<dbReference type="Gene3D" id="3.40.50.360">
    <property type="match status" value="1"/>
</dbReference>
<name>A0ABT5YLQ6_9PROT</name>
<proteinExistence type="inferred from homology"/>
<feature type="domain" description="Flavodoxin-like fold" evidence="3">
    <location>
        <begin position="4"/>
        <end position="187"/>
    </location>
</feature>
<reference evidence="4 5" key="1">
    <citation type="submission" date="2023-03" db="EMBL/GenBank/DDBJ databases">
        <title>Fodinicurvata sp. CAU 1616 isolated from sea sendiment.</title>
        <authorList>
            <person name="Kim W."/>
        </authorList>
    </citation>
    <scope>NUCLEOTIDE SEQUENCE [LARGE SCALE GENOMIC DNA]</scope>
    <source>
        <strain evidence="4 5">CAU 1616</strain>
    </source>
</reference>
<dbReference type="InterPro" id="IPR029039">
    <property type="entry name" value="Flavoprotein-like_sf"/>
</dbReference>
<dbReference type="PANTHER" id="PTHR10204:SF34">
    <property type="entry name" value="NAD(P)H DEHYDROGENASE [QUINONE] 1 ISOFORM 1"/>
    <property type="match status" value="1"/>
</dbReference>
<dbReference type="InterPro" id="IPR003680">
    <property type="entry name" value="Flavodoxin_fold"/>
</dbReference>
<evidence type="ECO:0000313" key="4">
    <source>
        <dbReference type="EMBL" id="MDF2095870.1"/>
    </source>
</evidence>
<dbReference type="SUPFAM" id="SSF52218">
    <property type="entry name" value="Flavoproteins"/>
    <property type="match status" value="1"/>
</dbReference>
<keyword evidence="5" id="KW-1185">Reference proteome</keyword>
<dbReference type="EMBL" id="JARHUD010000004">
    <property type="protein sequence ID" value="MDF2095870.1"/>
    <property type="molecule type" value="Genomic_DNA"/>
</dbReference>
<keyword evidence="2" id="KW-0560">Oxidoreductase</keyword>
<evidence type="ECO:0000256" key="1">
    <source>
        <dbReference type="ARBA" id="ARBA00006252"/>
    </source>
</evidence>
<dbReference type="Proteomes" id="UP001215503">
    <property type="component" value="Unassembled WGS sequence"/>
</dbReference>
<accession>A0ABT5YLQ6</accession>
<comment type="caution">
    <text evidence="4">The sequence shown here is derived from an EMBL/GenBank/DDBJ whole genome shotgun (WGS) entry which is preliminary data.</text>
</comment>
<dbReference type="RefSeq" id="WP_275821700.1">
    <property type="nucleotide sequence ID" value="NZ_JARHUD010000004.1"/>
</dbReference>
<protein>
    <submittedName>
        <fullName evidence="4">NAD(P)H-dependent oxidoreductase</fullName>
    </submittedName>
</protein>
<evidence type="ECO:0000259" key="3">
    <source>
        <dbReference type="Pfam" id="PF02525"/>
    </source>
</evidence>
<dbReference type="InterPro" id="IPR051545">
    <property type="entry name" value="NAD(P)H_dehydrogenase_qn"/>
</dbReference>
<gene>
    <name evidence="4" type="ORF">P2G67_07770</name>
</gene>
<organism evidence="4 5">
    <name type="scientific">Aquibaculum arenosum</name>
    <dbReference type="NCBI Taxonomy" id="3032591"/>
    <lineage>
        <taxon>Bacteria</taxon>
        <taxon>Pseudomonadati</taxon>
        <taxon>Pseudomonadota</taxon>
        <taxon>Alphaproteobacteria</taxon>
        <taxon>Rhodospirillales</taxon>
        <taxon>Rhodovibrionaceae</taxon>
        <taxon>Aquibaculum</taxon>
    </lineage>
</organism>
<dbReference type="Pfam" id="PF02525">
    <property type="entry name" value="Flavodoxin_2"/>
    <property type="match status" value="1"/>
</dbReference>
<comment type="similarity">
    <text evidence="1">Belongs to the NAD(P)H dehydrogenase (quinone) family.</text>
</comment>
<evidence type="ECO:0000313" key="5">
    <source>
        <dbReference type="Proteomes" id="UP001215503"/>
    </source>
</evidence>
<sequence length="194" mass="21663">MPRRILIIQGHPDPDPARLCRALAEAYAEGAHKAGHEVARLDLAQMDIPLLRSETAFKEEPPTQEIRRAQEALLAAEHVVVIFPLWLGTLPALVKAFFEQTLRPGFAFATKGKGFPKGRLKGRSVRLVVTMGMPALAYRWLYGAHALKGLSRSLFGFVGLKPVRQTLFGMVASASQQRRQGWLDEMRRLGERAR</sequence>
<evidence type="ECO:0000256" key="2">
    <source>
        <dbReference type="ARBA" id="ARBA00023002"/>
    </source>
</evidence>
<dbReference type="PANTHER" id="PTHR10204">
    <property type="entry name" value="NAD P H OXIDOREDUCTASE-RELATED"/>
    <property type="match status" value="1"/>
</dbReference>